<keyword evidence="2" id="KW-1185">Reference proteome</keyword>
<name>B8INQ2_METNO</name>
<accession>B8INQ2</accession>
<evidence type="ECO:0000313" key="2">
    <source>
        <dbReference type="Proteomes" id="UP000008207"/>
    </source>
</evidence>
<dbReference type="EMBL" id="CP001349">
    <property type="protein sequence ID" value="ACL58418.1"/>
    <property type="molecule type" value="Genomic_DNA"/>
</dbReference>
<dbReference type="HOGENOM" id="CLU_2523705_0_0_5"/>
<gene>
    <name evidence="1" type="ordered locus">Mnod_3508</name>
</gene>
<dbReference type="KEGG" id="mno:Mnod_3508"/>
<dbReference type="AlphaFoldDB" id="B8INQ2"/>
<reference evidence="1 2" key="1">
    <citation type="submission" date="2009-01" db="EMBL/GenBank/DDBJ databases">
        <title>Complete sequence of chromosome of Methylobacterium nodulans ORS 2060.</title>
        <authorList>
            <consortium name="US DOE Joint Genome Institute"/>
            <person name="Lucas S."/>
            <person name="Copeland A."/>
            <person name="Lapidus A."/>
            <person name="Glavina del Rio T."/>
            <person name="Dalin E."/>
            <person name="Tice H."/>
            <person name="Bruce D."/>
            <person name="Goodwin L."/>
            <person name="Pitluck S."/>
            <person name="Sims D."/>
            <person name="Brettin T."/>
            <person name="Detter J.C."/>
            <person name="Han C."/>
            <person name="Larimer F."/>
            <person name="Land M."/>
            <person name="Hauser L."/>
            <person name="Kyrpides N."/>
            <person name="Ivanova N."/>
            <person name="Marx C.J."/>
            <person name="Richardson P."/>
        </authorList>
    </citation>
    <scope>NUCLEOTIDE SEQUENCE [LARGE SCALE GENOMIC DNA]</scope>
    <source>
        <strain evidence="2">LMG 21967 / CNCM I-2342 / ORS 2060</strain>
    </source>
</reference>
<dbReference type="OrthoDB" id="8161952at2"/>
<dbReference type="RefSeq" id="WP_015930078.1">
    <property type="nucleotide sequence ID" value="NC_011894.1"/>
</dbReference>
<organism evidence="1 2">
    <name type="scientific">Methylobacterium nodulans (strain LMG 21967 / CNCM I-2342 / ORS 2060)</name>
    <dbReference type="NCBI Taxonomy" id="460265"/>
    <lineage>
        <taxon>Bacteria</taxon>
        <taxon>Pseudomonadati</taxon>
        <taxon>Pseudomonadota</taxon>
        <taxon>Alphaproteobacteria</taxon>
        <taxon>Hyphomicrobiales</taxon>
        <taxon>Methylobacteriaceae</taxon>
        <taxon>Methylobacterium</taxon>
    </lineage>
</organism>
<protein>
    <submittedName>
        <fullName evidence="1">Uncharacterized protein</fullName>
    </submittedName>
</protein>
<dbReference type="Proteomes" id="UP000008207">
    <property type="component" value="Chromosome"/>
</dbReference>
<dbReference type="eggNOG" id="ENOG50334E3">
    <property type="taxonomic scope" value="Bacteria"/>
</dbReference>
<proteinExistence type="predicted"/>
<sequence length="80" mass="8411">MRSCCAAGVMKKKRLVPDTRDVAPLASGALKRAEAIATRKPGAAAIRILVDNETGELESAVILGRFCAVPEDFAEQLQGG</sequence>
<evidence type="ECO:0000313" key="1">
    <source>
        <dbReference type="EMBL" id="ACL58418.1"/>
    </source>
</evidence>